<gene>
    <name evidence="9" type="ORF">CVIRNUC_010429</name>
</gene>
<reference evidence="9 10" key="1">
    <citation type="submission" date="2023-10" db="EMBL/GenBank/DDBJ databases">
        <authorList>
            <person name="Maclean D."/>
            <person name="Macfadyen A."/>
        </authorList>
    </citation>
    <scope>NUCLEOTIDE SEQUENCE [LARGE SCALE GENOMIC DNA]</scope>
</reference>
<evidence type="ECO:0000256" key="2">
    <source>
        <dbReference type="ARBA" id="ARBA00010583"/>
    </source>
</evidence>
<protein>
    <submittedName>
        <fullName evidence="9">Uncharacterized protein</fullName>
    </submittedName>
</protein>
<evidence type="ECO:0000313" key="9">
    <source>
        <dbReference type="EMBL" id="CAK0787213.1"/>
    </source>
</evidence>
<dbReference type="GO" id="GO:0032979">
    <property type="term" value="P:protein insertion into mitochondrial inner membrane from matrix"/>
    <property type="evidence" value="ECO:0007669"/>
    <property type="project" value="TreeGrafter"/>
</dbReference>
<feature type="region of interest" description="Disordered" evidence="7">
    <location>
        <begin position="559"/>
        <end position="600"/>
    </location>
</feature>
<evidence type="ECO:0000256" key="3">
    <source>
        <dbReference type="ARBA" id="ARBA00022692"/>
    </source>
</evidence>
<comment type="subcellular location">
    <subcellularLocation>
        <location evidence="1">Membrane</location>
        <topology evidence="1">Multi-pass membrane protein</topology>
    </subcellularLocation>
</comment>
<name>A0AAV1IMI9_9CHLO</name>
<feature type="repeat" description="TPR" evidence="6">
    <location>
        <begin position="487"/>
        <end position="520"/>
    </location>
</feature>
<dbReference type="PANTHER" id="PTHR12428">
    <property type="entry name" value="OXA1"/>
    <property type="match status" value="1"/>
</dbReference>
<dbReference type="GO" id="GO:0005743">
    <property type="term" value="C:mitochondrial inner membrane"/>
    <property type="evidence" value="ECO:0007669"/>
    <property type="project" value="TreeGrafter"/>
</dbReference>
<feature type="compositionally biased region" description="Basic and acidic residues" evidence="7">
    <location>
        <begin position="210"/>
        <end position="226"/>
    </location>
</feature>
<dbReference type="InterPro" id="IPR011990">
    <property type="entry name" value="TPR-like_helical_dom_sf"/>
</dbReference>
<proteinExistence type="inferred from homology"/>
<feature type="compositionally biased region" description="Low complexity" evidence="7">
    <location>
        <begin position="139"/>
        <end position="148"/>
    </location>
</feature>
<comment type="caution">
    <text evidence="9">The sequence shown here is derived from an EMBL/GenBank/DDBJ whole genome shotgun (WGS) entry which is preliminary data.</text>
</comment>
<feature type="compositionally biased region" description="Low complexity" evidence="7">
    <location>
        <begin position="195"/>
        <end position="209"/>
    </location>
</feature>
<evidence type="ECO:0000256" key="5">
    <source>
        <dbReference type="ARBA" id="ARBA00023136"/>
    </source>
</evidence>
<feature type="compositionally biased region" description="Low complexity" evidence="7">
    <location>
        <begin position="158"/>
        <end position="171"/>
    </location>
</feature>
<accession>A0AAV1IMI9</accession>
<evidence type="ECO:0000256" key="4">
    <source>
        <dbReference type="ARBA" id="ARBA00022989"/>
    </source>
</evidence>
<dbReference type="EMBL" id="CAUYUE010000016">
    <property type="protein sequence ID" value="CAK0787213.1"/>
    <property type="molecule type" value="Genomic_DNA"/>
</dbReference>
<feature type="compositionally biased region" description="Low complexity" evidence="7">
    <location>
        <begin position="559"/>
        <end position="578"/>
    </location>
</feature>
<feature type="region of interest" description="Disordered" evidence="7">
    <location>
        <begin position="612"/>
        <end position="649"/>
    </location>
</feature>
<feature type="transmembrane region" description="Helical" evidence="8">
    <location>
        <begin position="327"/>
        <end position="346"/>
    </location>
</feature>
<feature type="region of interest" description="Disordered" evidence="7">
    <location>
        <begin position="131"/>
        <end position="236"/>
    </location>
</feature>
<feature type="transmembrane region" description="Helical" evidence="8">
    <location>
        <begin position="37"/>
        <end position="57"/>
    </location>
</feature>
<dbReference type="PROSITE" id="PS50005">
    <property type="entry name" value="TPR"/>
    <property type="match status" value="1"/>
</dbReference>
<dbReference type="AlphaFoldDB" id="A0AAV1IMI9"/>
<feature type="compositionally biased region" description="Low complexity" evidence="7">
    <location>
        <begin position="612"/>
        <end position="623"/>
    </location>
</feature>
<evidence type="ECO:0000256" key="1">
    <source>
        <dbReference type="ARBA" id="ARBA00004141"/>
    </source>
</evidence>
<evidence type="ECO:0000256" key="8">
    <source>
        <dbReference type="SAM" id="Phobius"/>
    </source>
</evidence>
<dbReference type="InterPro" id="IPR019734">
    <property type="entry name" value="TPR_rpt"/>
</dbReference>
<feature type="region of interest" description="Disordered" evidence="7">
    <location>
        <begin position="427"/>
        <end position="448"/>
    </location>
</feature>
<dbReference type="Gene3D" id="1.25.40.10">
    <property type="entry name" value="Tetratricopeptide repeat domain"/>
    <property type="match status" value="1"/>
</dbReference>
<feature type="compositionally biased region" description="Polar residues" evidence="7">
    <location>
        <begin position="624"/>
        <end position="633"/>
    </location>
</feature>
<dbReference type="GO" id="GO:0032977">
    <property type="term" value="F:membrane insertase activity"/>
    <property type="evidence" value="ECO:0007669"/>
    <property type="project" value="InterPro"/>
</dbReference>
<evidence type="ECO:0000313" key="10">
    <source>
        <dbReference type="Proteomes" id="UP001314263"/>
    </source>
</evidence>
<dbReference type="PANTHER" id="PTHR12428:SF65">
    <property type="entry name" value="CYTOCHROME C OXIDASE ASSEMBLY PROTEIN COX18, MITOCHONDRIAL"/>
    <property type="match status" value="1"/>
</dbReference>
<keyword evidence="4 8" id="KW-1133">Transmembrane helix</keyword>
<organism evidence="9 10">
    <name type="scientific">Coccomyxa viridis</name>
    <dbReference type="NCBI Taxonomy" id="1274662"/>
    <lineage>
        <taxon>Eukaryota</taxon>
        <taxon>Viridiplantae</taxon>
        <taxon>Chlorophyta</taxon>
        <taxon>core chlorophytes</taxon>
        <taxon>Trebouxiophyceae</taxon>
        <taxon>Trebouxiophyceae incertae sedis</taxon>
        <taxon>Coccomyxaceae</taxon>
        <taxon>Coccomyxa</taxon>
    </lineage>
</organism>
<dbReference type="InterPro" id="IPR001708">
    <property type="entry name" value="YidC/ALB3/OXA1/COX18"/>
</dbReference>
<keyword evidence="10" id="KW-1185">Reference proteome</keyword>
<dbReference type="Proteomes" id="UP001314263">
    <property type="component" value="Unassembled WGS sequence"/>
</dbReference>
<dbReference type="SUPFAM" id="SSF48452">
    <property type="entry name" value="TPR-like"/>
    <property type="match status" value="1"/>
</dbReference>
<keyword evidence="3 8" id="KW-0812">Transmembrane</keyword>
<keyword evidence="6" id="KW-0802">TPR repeat</keyword>
<keyword evidence="5 8" id="KW-0472">Membrane</keyword>
<comment type="similarity">
    <text evidence="2">Belongs to the OXA1/ALB3/YidC (TC 2.A.9.2) family.</text>
</comment>
<evidence type="ECO:0000256" key="6">
    <source>
        <dbReference type="PROSITE-ProRule" id="PRU00339"/>
    </source>
</evidence>
<evidence type="ECO:0000256" key="7">
    <source>
        <dbReference type="SAM" id="MobiDB-lite"/>
    </source>
</evidence>
<sequence length="713" mass="73535">MSSTLEKGEGKADKLWPTTRGAVSLIDGLHRATGLPWWATLSLTALGVRAVLLPFTLKQMRASPALMSEWRLATRRAAMQHAQAGAQAPAGSLVRPQHAALAAAQSTAAWAAPDKVPGRPAAVPADLAQQGAVTPGAGNSNSNSSRSSIGHADTVQQSSSLLSMHDSSSSSIGGPRISHKQNERSGSDANGTFISAPAAGAAPNVTASAQHDDHHDDSKRQNEDGSRPYQAPAKGPSLKNIMEEYRRVRGGSSAPGPAWLIGGPLLQISVFGTSVFAARHMAACDWPGFAAGGALWFLDLTKAAAIIHWGQGLESTAVAFPFGQMGAVMPMAIALALFANISLSFAQPQAPAQAKGGNSVMAYVVGALRTVMEWATVPVLAVALCLPHGALVYWLSSSSVSLLQSAALRQPAIRSALRLSSQDTAGAPAHQDWSTAAATASEHARADTDGSSTAELFLQAAESKARGDVTQALGAITAIRAQDPQHARAHFAAGQLHVELQQWALAEEAYVAAASLEPDLAQRARCWLGTGVAQHKQGDPEAALQAFRRASANALSAAGVAEASPDTPSAASGRGASGCAVDGSARAQSGSKGTPAADAALSEAPGREIFHSATASSAAESESIVPSLSANTHGTERSSSDEAAPESVMAERTAVRALMAQASVLKQLGRRQEALHALKMAEVLEKSVEVHRRQLQAALLGQPEPKRGSNAAS</sequence>
<dbReference type="SMART" id="SM00028">
    <property type="entry name" value="TPR"/>
    <property type="match status" value="4"/>
</dbReference>